<dbReference type="AlphaFoldDB" id="A0A3P7KFL6"/>
<reference evidence="2 3" key="1">
    <citation type="submission" date="2018-11" db="EMBL/GenBank/DDBJ databases">
        <authorList>
            <consortium name="Pathogen Informatics"/>
        </authorList>
    </citation>
    <scope>NUCLEOTIDE SEQUENCE [LARGE SCALE GENOMIC DNA]</scope>
</reference>
<evidence type="ECO:0000313" key="2">
    <source>
        <dbReference type="EMBL" id="VDM66592.1"/>
    </source>
</evidence>
<feature type="transmembrane region" description="Helical" evidence="1">
    <location>
        <begin position="6"/>
        <end position="28"/>
    </location>
</feature>
<keyword evidence="1" id="KW-1133">Transmembrane helix</keyword>
<accession>A0A3P7KFL6</accession>
<gene>
    <name evidence="2" type="ORF">SVUK_LOCUS1590</name>
</gene>
<dbReference type="OrthoDB" id="5854217at2759"/>
<keyword evidence="3" id="KW-1185">Reference proteome</keyword>
<keyword evidence="1" id="KW-0812">Transmembrane</keyword>
<dbReference type="Proteomes" id="UP000270094">
    <property type="component" value="Unassembled WGS sequence"/>
</dbReference>
<evidence type="ECO:0000313" key="3">
    <source>
        <dbReference type="Proteomes" id="UP000270094"/>
    </source>
</evidence>
<protein>
    <submittedName>
        <fullName evidence="2">Uncharacterized protein</fullName>
    </submittedName>
</protein>
<organism evidence="2 3">
    <name type="scientific">Strongylus vulgaris</name>
    <name type="common">Blood worm</name>
    <dbReference type="NCBI Taxonomy" id="40348"/>
    <lineage>
        <taxon>Eukaryota</taxon>
        <taxon>Metazoa</taxon>
        <taxon>Ecdysozoa</taxon>
        <taxon>Nematoda</taxon>
        <taxon>Chromadorea</taxon>
        <taxon>Rhabditida</taxon>
        <taxon>Rhabditina</taxon>
        <taxon>Rhabditomorpha</taxon>
        <taxon>Strongyloidea</taxon>
        <taxon>Strongylidae</taxon>
        <taxon>Strongylus</taxon>
    </lineage>
</organism>
<keyword evidence="1" id="KW-0472">Membrane</keyword>
<proteinExistence type="predicted"/>
<name>A0A3P7KFL6_STRVU</name>
<evidence type="ECO:0000256" key="1">
    <source>
        <dbReference type="SAM" id="Phobius"/>
    </source>
</evidence>
<sequence length="93" mass="10427">MFEAGLWLKIMTFGPMILSTISIIFMLLTIHYIRQATKQCNTIVNSTHSLARCAVRLGVGPVAKKSIQDYAKTRPELIKLLNEDPIHPSKESS</sequence>
<dbReference type="EMBL" id="UYYB01003231">
    <property type="protein sequence ID" value="VDM66592.1"/>
    <property type="molecule type" value="Genomic_DNA"/>
</dbReference>